<dbReference type="PANTHER" id="PTHR32282">
    <property type="entry name" value="BINDING PROTEIN TRANSPEPTIDASE, PUTATIVE-RELATED"/>
    <property type="match status" value="1"/>
</dbReference>
<dbReference type="InterPro" id="IPR050396">
    <property type="entry name" value="Glycosyltr_51/Transpeptidase"/>
</dbReference>
<keyword evidence="1" id="KW-0328">Glycosyltransferase</keyword>
<organism evidence="10">
    <name type="scientific">marine sediment metagenome</name>
    <dbReference type="NCBI Taxonomy" id="412755"/>
    <lineage>
        <taxon>unclassified sequences</taxon>
        <taxon>metagenomes</taxon>
        <taxon>ecological metagenomes</taxon>
    </lineage>
</organism>
<keyword evidence="3" id="KW-0812">Transmembrane</keyword>
<dbReference type="EMBL" id="BARW01023232">
    <property type="protein sequence ID" value="GAI93303.1"/>
    <property type="molecule type" value="Genomic_DNA"/>
</dbReference>
<accession>X1SK07</accession>
<dbReference type="Gene3D" id="3.40.710.10">
    <property type="entry name" value="DD-peptidase/beta-lactamase superfamily"/>
    <property type="match status" value="1"/>
</dbReference>
<dbReference type="GO" id="GO:0008658">
    <property type="term" value="F:penicillin binding"/>
    <property type="evidence" value="ECO:0007669"/>
    <property type="project" value="InterPro"/>
</dbReference>
<dbReference type="GO" id="GO:0008360">
    <property type="term" value="P:regulation of cell shape"/>
    <property type="evidence" value="ECO:0007669"/>
    <property type="project" value="UniProtKB-KW"/>
</dbReference>
<dbReference type="InterPro" id="IPR001460">
    <property type="entry name" value="PCN-bd_Tpept"/>
</dbReference>
<feature type="non-terminal residue" evidence="10">
    <location>
        <position position="1"/>
    </location>
</feature>
<dbReference type="Pfam" id="PF00905">
    <property type="entry name" value="Transpeptidase"/>
    <property type="match status" value="1"/>
</dbReference>
<evidence type="ECO:0000256" key="3">
    <source>
        <dbReference type="ARBA" id="ARBA00022692"/>
    </source>
</evidence>
<dbReference type="GO" id="GO:0071555">
    <property type="term" value="P:cell wall organization"/>
    <property type="evidence" value="ECO:0007669"/>
    <property type="project" value="UniProtKB-KW"/>
</dbReference>
<evidence type="ECO:0000256" key="2">
    <source>
        <dbReference type="ARBA" id="ARBA00022679"/>
    </source>
</evidence>
<dbReference type="AlphaFoldDB" id="X1SK07"/>
<evidence type="ECO:0000256" key="8">
    <source>
        <dbReference type="ARBA" id="ARBA00023316"/>
    </source>
</evidence>
<dbReference type="InterPro" id="IPR012338">
    <property type="entry name" value="Beta-lactam/transpept-like"/>
</dbReference>
<evidence type="ECO:0000259" key="9">
    <source>
        <dbReference type="Pfam" id="PF00905"/>
    </source>
</evidence>
<dbReference type="GO" id="GO:0030288">
    <property type="term" value="C:outer membrane-bounded periplasmic space"/>
    <property type="evidence" value="ECO:0007669"/>
    <property type="project" value="TreeGrafter"/>
</dbReference>
<reference evidence="10" key="1">
    <citation type="journal article" date="2014" name="Front. Microbiol.">
        <title>High frequency of phylogenetically diverse reductive dehalogenase-homologous genes in deep subseafloor sedimentary metagenomes.</title>
        <authorList>
            <person name="Kawai M."/>
            <person name="Futagami T."/>
            <person name="Toyoda A."/>
            <person name="Takaki Y."/>
            <person name="Nishi S."/>
            <person name="Hori S."/>
            <person name="Arai W."/>
            <person name="Tsubouchi T."/>
            <person name="Morono Y."/>
            <person name="Uchiyama I."/>
            <person name="Ito T."/>
            <person name="Fujiyama A."/>
            <person name="Inagaki F."/>
            <person name="Takami H."/>
        </authorList>
    </citation>
    <scope>NUCLEOTIDE SEQUENCE</scope>
    <source>
        <strain evidence="10">Expedition CK06-06</strain>
    </source>
</reference>
<evidence type="ECO:0000256" key="4">
    <source>
        <dbReference type="ARBA" id="ARBA00022960"/>
    </source>
</evidence>
<dbReference type="GO" id="GO:0008955">
    <property type="term" value="F:peptidoglycan glycosyltransferase activity"/>
    <property type="evidence" value="ECO:0007669"/>
    <property type="project" value="TreeGrafter"/>
</dbReference>
<sequence length="225" mass="25049">LGSCEVTPLELTAAYTVFPNLGVRIEPYFIEKIVQREGDLIYQHEVQKEEVISPATAYVMIDLLSSVIDEGTAVGARLEGFTKPAAGKTGTTDDYSDAWFIGFTPDLVCGVWVGFDTRKKIARGASGATFAVPMWTRFMKDATKGKPIKKFPVPKGVVSRTVCTISHKLANEYCPDVRREIYIAGTEPNEICDIHTKDGVLSDKFLYNPFYFEKIDRESVNKKGF</sequence>
<proteinExistence type="predicted"/>
<keyword evidence="4" id="KW-0133">Cell shape</keyword>
<protein>
    <recommendedName>
        <fullName evidence="9">Penicillin-binding protein transpeptidase domain-containing protein</fullName>
    </recommendedName>
</protein>
<dbReference type="GO" id="GO:0009252">
    <property type="term" value="P:peptidoglycan biosynthetic process"/>
    <property type="evidence" value="ECO:0007669"/>
    <property type="project" value="UniProtKB-KW"/>
</dbReference>
<dbReference type="PANTHER" id="PTHR32282:SF27">
    <property type="entry name" value="PENICILLIN-BINDING PROTEIN 1A"/>
    <property type="match status" value="1"/>
</dbReference>
<comment type="caution">
    <text evidence="10">The sequence shown here is derived from an EMBL/GenBank/DDBJ whole genome shotgun (WGS) entry which is preliminary data.</text>
</comment>
<keyword evidence="5" id="KW-0573">Peptidoglycan synthesis</keyword>
<evidence type="ECO:0000256" key="5">
    <source>
        <dbReference type="ARBA" id="ARBA00022984"/>
    </source>
</evidence>
<name>X1SK07_9ZZZZ</name>
<evidence type="ECO:0000313" key="10">
    <source>
        <dbReference type="EMBL" id="GAI93303.1"/>
    </source>
</evidence>
<evidence type="ECO:0000256" key="7">
    <source>
        <dbReference type="ARBA" id="ARBA00023136"/>
    </source>
</evidence>
<dbReference type="SUPFAM" id="SSF56601">
    <property type="entry name" value="beta-lactamase/transpeptidase-like"/>
    <property type="match status" value="1"/>
</dbReference>
<gene>
    <name evidence="10" type="ORF">S12H4_38571</name>
</gene>
<keyword evidence="2" id="KW-0808">Transferase</keyword>
<keyword evidence="8" id="KW-0961">Cell wall biogenesis/degradation</keyword>
<evidence type="ECO:0000256" key="6">
    <source>
        <dbReference type="ARBA" id="ARBA00022989"/>
    </source>
</evidence>
<evidence type="ECO:0000256" key="1">
    <source>
        <dbReference type="ARBA" id="ARBA00022676"/>
    </source>
</evidence>
<keyword evidence="6" id="KW-1133">Transmembrane helix</keyword>
<feature type="domain" description="Penicillin-binding protein transpeptidase" evidence="9">
    <location>
        <begin position="4"/>
        <end position="106"/>
    </location>
</feature>
<keyword evidence="7" id="KW-0472">Membrane</keyword>